<keyword evidence="8" id="KW-1185">Reference proteome</keyword>
<keyword evidence="3" id="KW-0507">mRNA processing</keyword>
<proteinExistence type="inferred from homology"/>
<dbReference type="PANTHER" id="PTHR13484:SF0">
    <property type="entry name" value="PRE-MRNA 3'-END-PROCESSING FACTOR FIP1"/>
    <property type="match status" value="1"/>
</dbReference>
<gene>
    <name evidence="7" type="primary">FIP1</name>
    <name evidence="7" type="ORF">H4R34_003694</name>
</gene>
<evidence type="ECO:0000259" key="6">
    <source>
        <dbReference type="Pfam" id="PF05182"/>
    </source>
</evidence>
<organism evidence="7 8">
    <name type="scientific">Dimargaris verticillata</name>
    <dbReference type="NCBI Taxonomy" id="2761393"/>
    <lineage>
        <taxon>Eukaryota</taxon>
        <taxon>Fungi</taxon>
        <taxon>Fungi incertae sedis</taxon>
        <taxon>Zoopagomycota</taxon>
        <taxon>Kickxellomycotina</taxon>
        <taxon>Dimargaritomycetes</taxon>
        <taxon>Dimargaritales</taxon>
        <taxon>Dimargaritaceae</taxon>
        <taxon>Dimargaris</taxon>
    </lineage>
</organism>
<dbReference type="PANTHER" id="PTHR13484">
    <property type="entry name" value="FIP1-LIKE 1 PROTEIN"/>
    <property type="match status" value="1"/>
</dbReference>
<evidence type="ECO:0000313" key="8">
    <source>
        <dbReference type="Proteomes" id="UP001151582"/>
    </source>
</evidence>
<keyword evidence="4" id="KW-0539">Nucleus</keyword>
<comment type="similarity">
    <text evidence="2">Belongs to the FIP1 family.</text>
</comment>
<evidence type="ECO:0000256" key="1">
    <source>
        <dbReference type="ARBA" id="ARBA00004123"/>
    </source>
</evidence>
<protein>
    <submittedName>
        <fullName evidence="7">Cleavage polyadenylation factor subunit fip1</fullName>
    </submittedName>
</protein>
<dbReference type="EMBL" id="JANBQB010000370">
    <property type="protein sequence ID" value="KAJ1977153.1"/>
    <property type="molecule type" value="Genomic_DNA"/>
</dbReference>
<comment type="subcellular location">
    <subcellularLocation>
        <location evidence="1">Nucleus</location>
    </subcellularLocation>
</comment>
<evidence type="ECO:0000256" key="5">
    <source>
        <dbReference type="SAM" id="MobiDB-lite"/>
    </source>
</evidence>
<dbReference type="GO" id="GO:0005847">
    <property type="term" value="C:mRNA cleavage and polyadenylation specificity factor complex"/>
    <property type="evidence" value="ECO:0007669"/>
    <property type="project" value="TreeGrafter"/>
</dbReference>
<evidence type="ECO:0000256" key="2">
    <source>
        <dbReference type="ARBA" id="ARBA00007459"/>
    </source>
</evidence>
<comment type="caution">
    <text evidence="7">The sequence shown here is derived from an EMBL/GenBank/DDBJ whole genome shotgun (WGS) entry which is preliminary data.</text>
</comment>
<dbReference type="InterPro" id="IPR051187">
    <property type="entry name" value="Pre-mRNA_3'-end_processing_reg"/>
</dbReference>
<dbReference type="InterPro" id="IPR007854">
    <property type="entry name" value="Fip1_dom"/>
</dbReference>
<reference evidence="7" key="1">
    <citation type="submission" date="2022-07" db="EMBL/GenBank/DDBJ databases">
        <title>Phylogenomic reconstructions and comparative analyses of Kickxellomycotina fungi.</title>
        <authorList>
            <person name="Reynolds N.K."/>
            <person name="Stajich J.E."/>
            <person name="Barry K."/>
            <person name="Grigoriev I.V."/>
            <person name="Crous P."/>
            <person name="Smith M.E."/>
        </authorList>
    </citation>
    <scope>NUCLEOTIDE SEQUENCE</scope>
    <source>
        <strain evidence="7">RSA 567</strain>
    </source>
</reference>
<dbReference type="Proteomes" id="UP001151582">
    <property type="component" value="Unassembled WGS sequence"/>
</dbReference>
<dbReference type="GO" id="GO:0006397">
    <property type="term" value="P:mRNA processing"/>
    <property type="evidence" value="ECO:0007669"/>
    <property type="project" value="UniProtKB-KW"/>
</dbReference>
<dbReference type="AlphaFoldDB" id="A0A9W8E8U2"/>
<feature type="domain" description="Pre-mRNA polyadenylation factor Fip1" evidence="6">
    <location>
        <begin position="101"/>
        <end position="142"/>
    </location>
</feature>
<feature type="compositionally biased region" description="Polar residues" evidence="5">
    <location>
        <begin position="26"/>
        <end position="37"/>
    </location>
</feature>
<feature type="region of interest" description="Disordered" evidence="5">
    <location>
        <begin position="200"/>
        <end position="220"/>
    </location>
</feature>
<name>A0A9W8E8U2_9FUNG</name>
<evidence type="ECO:0000256" key="4">
    <source>
        <dbReference type="ARBA" id="ARBA00023242"/>
    </source>
</evidence>
<feature type="non-terminal residue" evidence="7">
    <location>
        <position position="1"/>
    </location>
</feature>
<dbReference type="Pfam" id="PF05182">
    <property type="entry name" value="Fip1"/>
    <property type="match status" value="1"/>
</dbReference>
<accession>A0A9W8E8U2</accession>
<evidence type="ECO:0000313" key="7">
    <source>
        <dbReference type="EMBL" id="KAJ1977153.1"/>
    </source>
</evidence>
<feature type="compositionally biased region" description="Low complexity" evidence="5">
    <location>
        <begin position="57"/>
        <end position="78"/>
    </location>
</feature>
<evidence type="ECO:0000256" key="3">
    <source>
        <dbReference type="ARBA" id="ARBA00022664"/>
    </source>
</evidence>
<feature type="region of interest" description="Disordered" evidence="5">
    <location>
        <begin position="155"/>
        <end position="174"/>
    </location>
</feature>
<feature type="region of interest" description="Disordered" evidence="5">
    <location>
        <begin position="1"/>
        <end position="78"/>
    </location>
</feature>
<sequence length="239" mass="25935">MASQPRDRAANTVEDAASEAPKKSFVDQQSLPQGELSSDSEDDIVLDLAKDTGTKSAPVAAPAPASETKVASADTAATATKKPGLDINTAGQYKGQDIYHYDVANADEKPWEKPGADITDYFNYGFNEKTWQEYSAKQIKLREEQQQRRQINVFDSSNQDASESGLPIPNLNQPGGMGSRMTMGPMPGMMPQFMPNVPMGMGEHDDGSDEDGPNQQFGMRPNNAMGPMFNMNMGPMNFG</sequence>
<dbReference type="OrthoDB" id="1917198at2759"/>